<comment type="similarity">
    <text evidence="2">Belongs to the glutamate-gated ion channel (TC 1.A.10.1) family.</text>
</comment>
<evidence type="ECO:0000259" key="13">
    <source>
        <dbReference type="SMART" id="SM00079"/>
    </source>
</evidence>
<dbReference type="GO" id="GO:0015276">
    <property type="term" value="F:ligand-gated monoatomic ion channel activity"/>
    <property type="evidence" value="ECO:0007669"/>
    <property type="project" value="InterPro"/>
</dbReference>
<keyword evidence="7 12" id="KW-0472">Membrane</keyword>
<dbReference type="SUPFAM" id="SSF53850">
    <property type="entry name" value="Periplasmic binding protein-like II"/>
    <property type="match status" value="1"/>
</dbReference>
<dbReference type="AlphaFoldDB" id="A0A7R9AX07"/>
<organism evidence="14">
    <name type="scientific">Timema shepardi</name>
    <name type="common">Walking stick</name>
    <dbReference type="NCBI Taxonomy" id="629360"/>
    <lineage>
        <taxon>Eukaryota</taxon>
        <taxon>Metazoa</taxon>
        <taxon>Ecdysozoa</taxon>
        <taxon>Arthropoda</taxon>
        <taxon>Hexapoda</taxon>
        <taxon>Insecta</taxon>
        <taxon>Pterygota</taxon>
        <taxon>Neoptera</taxon>
        <taxon>Polyneoptera</taxon>
        <taxon>Phasmatodea</taxon>
        <taxon>Timematodea</taxon>
        <taxon>Timematoidea</taxon>
        <taxon>Timematidae</taxon>
        <taxon>Timema</taxon>
    </lineage>
</organism>
<keyword evidence="11" id="KW-0407">Ion channel</keyword>
<evidence type="ECO:0000256" key="6">
    <source>
        <dbReference type="ARBA" id="ARBA00023065"/>
    </source>
</evidence>
<dbReference type="Pfam" id="PF00060">
    <property type="entry name" value="Lig_chan"/>
    <property type="match status" value="1"/>
</dbReference>
<evidence type="ECO:0000256" key="11">
    <source>
        <dbReference type="ARBA" id="ARBA00023303"/>
    </source>
</evidence>
<evidence type="ECO:0000256" key="1">
    <source>
        <dbReference type="ARBA" id="ARBA00004141"/>
    </source>
</evidence>
<dbReference type="PANTHER" id="PTHR18966">
    <property type="entry name" value="IONOTROPIC GLUTAMATE RECEPTOR"/>
    <property type="match status" value="1"/>
</dbReference>
<keyword evidence="10" id="KW-1071">Ligand-gated ion channel</keyword>
<evidence type="ECO:0000313" key="14">
    <source>
        <dbReference type="EMBL" id="CAD7262070.1"/>
    </source>
</evidence>
<keyword evidence="4 12" id="KW-0812">Transmembrane</keyword>
<feature type="domain" description="Ionotropic glutamate receptor C-terminal" evidence="13">
    <location>
        <begin position="2"/>
        <end position="162"/>
    </location>
</feature>
<dbReference type="Gene3D" id="3.40.190.10">
    <property type="entry name" value="Periplasmic binding protein-like II"/>
    <property type="match status" value="2"/>
</dbReference>
<evidence type="ECO:0000256" key="12">
    <source>
        <dbReference type="SAM" id="Phobius"/>
    </source>
</evidence>
<keyword evidence="8" id="KW-0675">Receptor</keyword>
<dbReference type="GO" id="GO:0016020">
    <property type="term" value="C:membrane"/>
    <property type="evidence" value="ECO:0007669"/>
    <property type="project" value="UniProtKB-SubCell"/>
</dbReference>
<keyword evidence="9" id="KW-0325">Glycoprotein</keyword>
<dbReference type="SMART" id="SM00079">
    <property type="entry name" value="PBPe"/>
    <property type="match status" value="1"/>
</dbReference>
<evidence type="ECO:0000256" key="7">
    <source>
        <dbReference type="ARBA" id="ARBA00023136"/>
    </source>
</evidence>
<evidence type="ECO:0000256" key="9">
    <source>
        <dbReference type="ARBA" id="ARBA00023180"/>
    </source>
</evidence>
<keyword evidence="5 12" id="KW-1133">Transmembrane helix</keyword>
<accession>A0A7R9AX07</accession>
<evidence type="ECO:0000256" key="5">
    <source>
        <dbReference type="ARBA" id="ARBA00022989"/>
    </source>
</evidence>
<proteinExistence type="inferred from homology"/>
<evidence type="ECO:0000256" key="2">
    <source>
        <dbReference type="ARBA" id="ARBA00008685"/>
    </source>
</evidence>
<dbReference type="EMBL" id="OC002584">
    <property type="protein sequence ID" value="CAD7262070.1"/>
    <property type="molecule type" value="Genomic_DNA"/>
</dbReference>
<feature type="transmembrane region" description="Helical" evidence="12">
    <location>
        <begin position="183"/>
        <end position="207"/>
    </location>
</feature>
<keyword evidence="6" id="KW-0406">Ion transport</keyword>
<name>A0A7R9AX07_TIMSH</name>
<dbReference type="InterPro" id="IPR015683">
    <property type="entry name" value="Ionotropic_Glu_rcpt"/>
</dbReference>
<evidence type="ECO:0000256" key="8">
    <source>
        <dbReference type="ARBA" id="ARBA00023170"/>
    </source>
</evidence>
<evidence type="ECO:0000256" key="10">
    <source>
        <dbReference type="ARBA" id="ARBA00023286"/>
    </source>
</evidence>
<dbReference type="FunFam" id="3.40.190.10:FF:000010">
    <property type="entry name" value="glutamate receptor ionotropic, NMDA 1 isoform X1"/>
    <property type="match status" value="1"/>
</dbReference>
<dbReference type="Pfam" id="PF10562">
    <property type="entry name" value="CaM_bdg_C0"/>
    <property type="match status" value="1"/>
</dbReference>
<evidence type="ECO:0000256" key="3">
    <source>
        <dbReference type="ARBA" id="ARBA00022448"/>
    </source>
</evidence>
<gene>
    <name evidence="14" type="ORF">TSIB3V08_LOCUS6189</name>
</gene>
<dbReference type="InterPro" id="IPR018882">
    <property type="entry name" value="CaM-bd_C0_NMDA_rcpt_NR1"/>
</dbReference>
<dbReference type="InterPro" id="IPR001320">
    <property type="entry name" value="Iontro_rcpt_C"/>
</dbReference>
<evidence type="ECO:0000256" key="4">
    <source>
        <dbReference type="ARBA" id="ARBA00022692"/>
    </source>
</evidence>
<sequence length="433" mass="48661">MVWAGFAMIIVASYTANLAAFLVLERPKTKLTGINDARLRNTMENLTCATVKGSAVDMYFRRQVELSNMYRTMEANNYDTAEVAIRDVKNGKLMAFIWDSSRLEFEAAQDCELVTAGELFGRSGYGIGLTKNSPWADHVTLAILDFHESGFMEMLDNRWILQNNIQQCEQFEKTPNTLGLKNMAGVFILVAAGIVGGIGLIIIEMAYKKHQIRKQKRMELARHAADKWRGVIEKRKTLRATIATQRRLKANGVNDPMTVSLTVESRSPSRAWPGGCDVRQRALSRTDREIRVAATTQSNLTYGCGLPDMIELSKLPSGDFGEEILPPISLTQTTSTEVNPLERPPRGIPLPGTSLRTYLSKDAIQQFPELWIRHQRNNRACPSPLSRVCYEQRLGLDVSWSLAYRHILEILSGLQRARNYPCCGLCLFEKGQV</sequence>
<feature type="transmembrane region" description="Helical" evidence="12">
    <location>
        <begin position="6"/>
        <end position="24"/>
    </location>
</feature>
<keyword evidence="3" id="KW-0813">Transport</keyword>
<protein>
    <recommendedName>
        <fullName evidence="13">Ionotropic glutamate receptor C-terminal domain-containing protein</fullName>
    </recommendedName>
</protein>
<comment type="subcellular location">
    <subcellularLocation>
        <location evidence="1">Membrane</location>
        <topology evidence="1">Multi-pass membrane protein</topology>
    </subcellularLocation>
</comment>
<reference evidence="14" key="1">
    <citation type="submission" date="2020-11" db="EMBL/GenBank/DDBJ databases">
        <authorList>
            <person name="Tran Van P."/>
        </authorList>
    </citation>
    <scope>NUCLEOTIDE SEQUENCE</scope>
</reference>